<evidence type="ECO:0000313" key="4">
    <source>
        <dbReference type="Proteomes" id="UP000220133"/>
    </source>
</evidence>
<dbReference type="KEGG" id="cbae:COR50_13980"/>
<dbReference type="SUPFAM" id="SSF47413">
    <property type="entry name" value="lambda repressor-like DNA-binding domains"/>
    <property type="match status" value="1"/>
</dbReference>
<dbReference type="OrthoDB" id="881869at2"/>
<proteinExistence type="predicted"/>
<dbReference type="PANTHER" id="PTHR46797:SF1">
    <property type="entry name" value="METHYLPHOSPHONATE SYNTHASE"/>
    <property type="match status" value="1"/>
</dbReference>
<dbReference type="InterPro" id="IPR001387">
    <property type="entry name" value="Cro/C1-type_HTH"/>
</dbReference>
<dbReference type="CDD" id="cd00093">
    <property type="entry name" value="HTH_XRE"/>
    <property type="match status" value="1"/>
</dbReference>
<protein>
    <submittedName>
        <fullName evidence="3">Transcriptional regulator</fullName>
    </submittedName>
</protein>
<dbReference type="PANTHER" id="PTHR46797">
    <property type="entry name" value="HTH-TYPE TRANSCRIPTIONAL REGULATOR"/>
    <property type="match status" value="1"/>
</dbReference>
<dbReference type="GO" id="GO:0003677">
    <property type="term" value="F:DNA binding"/>
    <property type="evidence" value="ECO:0007669"/>
    <property type="project" value="UniProtKB-KW"/>
</dbReference>
<feature type="domain" description="HTH cro/C1-type" evidence="2">
    <location>
        <begin position="12"/>
        <end position="66"/>
    </location>
</feature>
<dbReference type="EMBL" id="CP023777">
    <property type="protein sequence ID" value="ATL48181.1"/>
    <property type="molecule type" value="Genomic_DNA"/>
</dbReference>
<accession>A0A291QW80</accession>
<dbReference type="Proteomes" id="UP000220133">
    <property type="component" value="Chromosome"/>
</dbReference>
<dbReference type="SMART" id="SM00530">
    <property type="entry name" value="HTH_XRE"/>
    <property type="match status" value="1"/>
</dbReference>
<dbReference type="GO" id="GO:0003700">
    <property type="term" value="F:DNA-binding transcription factor activity"/>
    <property type="evidence" value="ECO:0007669"/>
    <property type="project" value="TreeGrafter"/>
</dbReference>
<reference evidence="3 4" key="1">
    <citation type="submission" date="2017-10" db="EMBL/GenBank/DDBJ databases">
        <title>Paenichitinophaga pekingensis gen. nov., sp. nov., isolated from activated sludge.</title>
        <authorList>
            <person name="Jin D."/>
            <person name="Kong X."/>
            <person name="Deng Y."/>
            <person name="Bai Z."/>
        </authorList>
    </citation>
    <scope>NUCLEOTIDE SEQUENCE [LARGE SCALE GENOMIC DNA]</scope>
    <source>
        <strain evidence="3 4">13</strain>
    </source>
</reference>
<sequence>MSKTLTQIGKNIRKLRNEKDWSIRHFADLLETDSSYLGRVERGQQNVSIKQLEKIADLFSIKVIDLFK</sequence>
<dbReference type="Gene3D" id="1.10.260.40">
    <property type="entry name" value="lambda repressor-like DNA-binding domains"/>
    <property type="match status" value="1"/>
</dbReference>
<evidence type="ECO:0000313" key="3">
    <source>
        <dbReference type="EMBL" id="ATL48181.1"/>
    </source>
</evidence>
<dbReference type="RefSeq" id="WP_098194558.1">
    <property type="nucleotide sequence ID" value="NZ_CP023777.1"/>
</dbReference>
<keyword evidence="4" id="KW-1185">Reference proteome</keyword>
<dbReference type="InterPro" id="IPR010982">
    <property type="entry name" value="Lambda_DNA-bd_dom_sf"/>
</dbReference>
<evidence type="ECO:0000256" key="1">
    <source>
        <dbReference type="ARBA" id="ARBA00023125"/>
    </source>
</evidence>
<gene>
    <name evidence="3" type="ORF">COR50_13980</name>
</gene>
<dbReference type="GO" id="GO:0005829">
    <property type="term" value="C:cytosol"/>
    <property type="evidence" value="ECO:0007669"/>
    <property type="project" value="TreeGrafter"/>
</dbReference>
<dbReference type="InterPro" id="IPR050807">
    <property type="entry name" value="TransReg_Diox_bact_type"/>
</dbReference>
<keyword evidence="1" id="KW-0238">DNA-binding</keyword>
<dbReference type="Pfam" id="PF01381">
    <property type="entry name" value="HTH_3"/>
    <property type="match status" value="1"/>
</dbReference>
<dbReference type="PROSITE" id="PS50943">
    <property type="entry name" value="HTH_CROC1"/>
    <property type="match status" value="1"/>
</dbReference>
<evidence type="ECO:0000259" key="2">
    <source>
        <dbReference type="PROSITE" id="PS50943"/>
    </source>
</evidence>
<name>A0A291QW80_9BACT</name>
<dbReference type="AlphaFoldDB" id="A0A291QW80"/>
<organism evidence="3 4">
    <name type="scientific">Chitinophaga caeni</name>
    <dbReference type="NCBI Taxonomy" id="2029983"/>
    <lineage>
        <taxon>Bacteria</taxon>
        <taxon>Pseudomonadati</taxon>
        <taxon>Bacteroidota</taxon>
        <taxon>Chitinophagia</taxon>
        <taxon>Chitinophagales</taxon>
        <taxon>Chitinophagaceae</taxon>
        <taxon>Chitinophaga</taxon>
    </lineage>
</organism>